<accession>A0ABW7NH47</accession>
<keyword evidence="5" id="KW-0067">ATP-binding</keyword>
<sequence length="310" mass="33950">MMTTAEKRVLVLCPNPAIDIFAWVEGFTQGVPNRILKETRYPGGKGLHVGMALSELGIPVTIVGFWGGEAGIWIKRACNKYYPNIEFIGPEISEWSRSCYTFKSRGDFDDTEILGPGPVVTDSNFRHLMDNIETMLPNTALIALCGSWPKGSPENGYQQVIELAKKASVRSFLDCTGPQLANALKAQPYGLHLNRKEITEYFQVEFDTAKKQIMEYCDLAAITDGSKGLYLISENEMHHALAKIEEVISTIGAGDCLLAGIIAGVLQNLPHQSIANLGAACGAANCMRADLGMLHREDVERLLAVMAEQN</sequence>
<proteinExistence type="inferred from homology"/>
<keyword evidence="3" id="KW-0547">Nucleotide-binding</keyword>
<dbReference type="InterPro" id="IPR002173">
    <property type="entry name" value="Carboh/pur_kinase_PfkB_CS"/>
</dbReference>
<evidence type="ECO:0000313" key="8">
    <source>
        <dbReference type="EMBL" id="MFH6985824.1"/>
    </source>
</evidence>
<name>A0ABW7NH47_9BACT</name>
<evidence type="ECO:0000256" key="6">
    <source>
        <dbReference type="PIRNR" id="PIRNR000535"/>
    </source>
</evidence>
<dbReference type="SUPFAM" id="SSF53613">
    <property type="entry name" value="Ribokinase-like"/>
    <property type="match status" value="1"/>
</dbReference>
<protein>
    <submittedName>
        <fullName evidence="8">1-phosphofructokinase family hexose kinase</fullName>
    </submittedName>
</protein>
<dbReference type="InterPro" id="IPR029056">
    <property type="entry name" value="Ribokinase-like"/>
</dbReference>
<evidence type="ECO:0000256" key="3">
    <source>
        <dbReference type="ARBA" id="ARBA00022741"/>
    </source>
</evidence>
<dbReference type="InterPro" id="IPR011611">
    <property type="entry name" value="PfkB_dom"/>
</dbReference>
<comment type="similarity">
    <text evidence="1">Belongs to the carbohydrate kinase PfkB family.</text>
</comment>
<dbReference type="PROSITE" id="PS00584">
    <property type="entry name" value="PFKB_KINASES_2"/>
    <property type="match status" value="1"/>
</dbReference>
<comment type="caution">
    <text evidence="8">The sequence shown here is derived from an EMBL/GenBank/DDBJ whole genome shotgun (WGS) entry which is preliminary data.</text>
</comment>
<gene>
    <name evidence="8" type="ORF">ACHKAR_20385</name>
</gene>
<dbReference type="PANTHER" id="PTHR46566:SF2">
    <property type="entry name" value="ATP-DEPENDENT 6-PHOSPHOFRUCTOKINASE ISOZYME 2"/>
    <property type="match status" value="1"/>
</dbReference>
<evidence type="ECO:0000256" key="2">
    <source>
        <dbReference type="ARBA" id="ARBA00022679"/>
    </source>
</evidence>
<evidence type="ECO:0000259" key="7">
    <source>
        <dbReference type="Pfam" id="PF00294"/>
    </source>
</evidence>
<dbReference type="Proteomes" id="UP001610063">
    <property type="component" value="Unassembled WGS sequence"/>
</dbReference>
<keyword evidence="4" id="KW-0418">Kinase</keyword>
<dbReference type="RefSeq" id="WP_395419246.1">
    <property type="nucleotide sequence ID" value="NZ_JBIPKE010000020.1"/>
</dbReference>
<evidence type="ECO:0000256" key="5">
    <source>
        <dbReference type="ARBA" id="ARBA00022840"/>
    </source>
</evidence>
<reference evidence="8 9" key="1">
    <citation type="journal article" date="2013" name="Int. J. Syst. Evol. Microbiol.">
        <title>Marinoscillum luteum sp. nov., isolated from marine sediment.</title>
        <authorList>
            <person name="Cha I.T."/>
            <person name="Park S.J."/>
            <person name="Kim S.J."/>
            <person name="Kim J.G."/>
            <person name="Jung M.Y."/>
            <person name="Shin K.S."/>
            <person name="Kwon K.K."/>
            <person name="Yang S.H."/>
            <person name="Seo Y.S."/>
            <person name="Rhee S.K."/>
        </authorList>
    </citation>
    <scope>NUCLEOTIDE SEQUENCE [LARGE SCALE GENOMIC DNA]</scope>
    <source>
        <strain evidence="8 9">KCTC 23939</strain>
    </source>
</reference>
<evidence type="ECO:0000256" key="4">
    <source>
        <dbReference type="ARBA" id="ARBA00022777"/>
    </source>
</evidence>
<dbReference type="Gene3D" id="3.40.1190.20">
    <property type="match status" value="1"/>
</dbReference>
<evidence type="ECO:0000313" key="9">
    <source>
        <dbReference type="Proteomes" id="UP001610063"/>
    </source>
</evidence>
<dbReference type="PANTHER" id="PTHR46566">
    <property type="entry name" value="1-PHOSPHOFRUCTOKINASE-RELATED"/>
    <property type="match status" value="1"/>
</dbReference>
<keyword evidence="2 6" id="KW-0808">Transferase</keyword>
<feature type="domain" description="Carbohydrate kinase PfkB" evidence="7">
    <location>
        <begin position="18"/>
        <end position="287"/>
    </location>
</feature>
<organism evidence="8 9">
    <name type="scientific">Marinoscillum luteum</name>
    <dbReference type="NCBI Taxonomy" id="861051"/>
    <lineage>
        <taxon>Bacteria</taxon>
        <taxon>Pseudomonadati</taxon>
        <taxon>Bacteroidota</taxon>
        <taxon>Cytophagia</taxon>
        <taxon>Cytophagales</taxon>
        <taxon>Reichenbachiellaceae</taxon>
        <taxon>Marinoscillum</taxon>
    </lineage>
</organism>
<keyword evidence="9" id="KW-1185">Reference proteome</keyword>
<dbReference type="InterPro" id="IPR017583">
    <property type="entry name" value="Tagatose/fructose_Pkinase"/>
</dbReference>
<dbReference type="EMBL" id="JBIPKE010000020">
    <property type="protein sequence ID" value="MFH6985824.1"/>
    <property type="molecule type" value="Genomic_DNA"/>
</dbReference>
<dbReference type="Pfam" id="PF00294">
    <property type="entry name" value="PfkB"/>
    <property type="match status" value="1"/>
</dbReference>
<dbReference type="PIRSF" id="PIRSF000535">
    <property type="entry name" value="1PFK/6PFK/LacC"/>
    <property type="match status" value="1"/>
</dbReference>
<evidence type="ECO:0000256" key="1">
    <source>
        <dbReference type="ARBA" id="ARBA00010688"/>
    </source>
</evidence>